<dbReference type="EC" id="2.7.13.3" evidence="2"/>
<dbReference type="GO" id="GO:0046983">
    <property type="term" value="F:protein dimerization activity"/>
    <property type="evidence" value="ECO:0007669"/>
    <property type="project" value="InterPro"/>
</dbReference>
<evidence type="ECO:0000256" key="4">
    <source>
        <dbReference type="ARBA" id="ARBA00022679"/>
    </source>
</evidence>
<sequence length="392" mass="41015">MRAERTRIIVVDLVLWALLSCPVLLKGDPDDGGSWAGVAFGVAALAVAVLVWRRAPLASLSLVTALSAVENLELVTVQYSLAMAVFGGLLGWRSPGARPALLAFGGITAAGLVLVLAVEADLWTWPAQLSSLLFTVVVPWLVGRYIRQYAELVRTGWELADRMEREQRAVADRARIRERSRIAGDMHDSLGHDLSLIAVRAAALEVDRTLSERQRASAGELRQSAADATARLRDIVGVLRADDERAPTVPADEPVGALVERARQSGLRVELREERRPGALPPMTDRAVYRVVQEALTNAAKHAPGAAVVVTVAGEPGSKDAQESVVVAVGNGPAAGPPSGLVGGGSGLVGLDERVRLAGGELAHGPRPDGGFALTARLPTTGPAAAGTTAAG</sequence>
<keyword evidence="4" id="KW-0808">Transferase</keyword>
<dbReference type="EMBL" id="VCLA01000117">
    <property type="protein sequence ID" value="MQT01194.1"/>
    <property type="molecule type" value="Genomic_DNA"/>
</dbReference>
<feature type="non-terminal residue" evidence="11">
    <location>
        <position position="392"/>
    </location>
</feature>
<dbReference type="CDD" id="cd16917">
    <property type="entry name" value="HATPase_UhpB-NarQ-NarX-like"/>
    <property type="match status" value="1"/>
</dbReference>
<dbReference type="InterPro" id="IPR011712">
    <property type="entry name" value="Sig_transdc_His_kin_sub3_dim/P"/>
</dbReference>
<reference evidence="11 12" key="1">
    <citation type="submission" date="2019-05" db="EMBL/GenBank/DDBJ databases">
        <title>Comparative genomics and metabolomics analyses of clavulanic acid producing Streptomyces species provides insight into specialized metabolism and evolution of beta-lactam biosynthetic gene clusters.</title>
        <authorList>
            <person name="Moore M.A."/>
            <person name="Cruz-Morales P."/>
            <person name="Barona Gomez F."/>
            <person name="Kapil T."/>
        </authorList>
    </citation>
    <scope>NUCLEOTIDE SEQUENCE [LARGE SCALE GENOMIC DNA]</scope>
    <source>
        <strain evidence="11 12">NRRL 5741</strain>
    </source>
</reference>
<dbReference type="GO" id="GO:0016020">
    <property type="term" value="C:membrane"/>
    <property type="evidence" value="ECO:0007669"/>
    <property type="project" value="InterPro"/>
</dbReference>
<evidence type="ECO:0000256" key="7">
    <source>
        <dbReference type="ARBA" id="ARBA00022840"/>
    </source>
</evidence>
<keyword evidence="7" id="KW-0067">ATP-binding</keyword>
<keyword evidence="9" id="KW-0812">Transmembrane</keyword>
<dbReference type="Gene3D" id="1.20.5.1930">
    <property type="match status" value="1"/>
</dbReference>
<evidence type="ECO:0000313" key="11">
    <source>
        <dbReference type="EMBL" id="MQT01194.1"/>
    </source>
</evidence>
<keyword evidence="9" id="KW-1133">Transmembrane helix</keyword>
<protein>
    <recommendedName>
        <fullName evidence="2">histidine kinase</fullName>
        <ecNumber evidence="2">2.7.13.3</ecNumber>
    </recommendedName>
</protein>
<evidence type="ECO:0000256" key="9">
    <source>
        <dbReference type="SAM" id="Phobius"/>
    </source>
</evidence>
<evidence type="ECO:0000256" key="5">
    <source>
        <dbReference type="ARBA" id="ARBA00022741"/>
    </source>
</evidence>
<dbReference type="GO" id="GO:0005524">
    <property type="term" value="F:ATP binding"/>
    <property type="evidence" value="ECO:0007669"/>
    <property type="project" value="UniProtKB-KW"/>
</dbReference>
<dbReference type="AlphaFoldDB" id="A0A646KG49"/>
<dbReference type="RefSeq" id="WP_153523037.1">
    <property type="nucleotide sequence ID" value="NZ_VCLA01000117.1"/>
</dbReference>
<name>A0A646KG49_STRJU</name>
<dbReference type="Gene3D" id="3.30.565.10">
    <property type="entry name" value="Histidine kinase-like ATPase, C-terminal domain"/>
    <property type="match status" value="1"/>
</dbReference>
<dbReference type="GO" id="GO:0000155">
    <property type="term" value="F:phosphorelay sensor kinase activity"/>
    <property type="evidence" value="ECO:0007669"/>
    <property type="project" value="InterPro"/>
</dbReference>
<dbReference type="SUPFAM" id="SSF55874">
    <property type="entry name" value="ATPase domain of HSP90 chaperone/DNA topoisomerase II/histidine kinase"/>
    <property type="match status" value="1"/>
</dbReference>
<keyword evidence="5" id="KW-0547">Nucleotide-binding</keyword>
<dbReference type="OrthoDB" id="227596at2"/>
<feature type="domain" description="Signal transduction histidine kinase subgroup 3 dimerisation and phosphoacceptor" evidence="10">
    <location>
        <begin position="178"/>
        <end position="243"/>
    </location>
</feature>
<evidence type="ECO:0000256" key="1">
    <source>
        <dbReference type="ARBA" id="ARBA00000085"/>
    </source>
</evidence>
<dbReference type="Proteomes" id="UP000419138">
    <property type="component" value="Unassembled WGS sequence"/>
</dbReference>
<feature type="transmembrane region" description="Helical" evidence="9">
    <location>
        <begin position="99"/>
        <end position="117"/>
    </location>
</feature>
<feature type="transmembrane region" description="Helical" evidence="9">
    <location>
        <begin position="123"/>
        <end position="142"/>
    </location>
</feature>
<comment type="catalytic activity">
    <reaction evidence="1">
        <text>ATP + protein L-histidine = ADP + protein N-phospho-L-histidine.</text>
        <dbReference type="EC" id="2.7.13.3"/>
    </reaction>
</comment>
<evidence type="ECO:0000256" key="2">
    <source>
        <dbReference type="ARBA" id="ARBA00012438"/>
    </source>
</evidence>
<dbReference type="PANTHER" id="PTHR24421">
    <property type="entry name" value="NITRATE/NITRITE SENSOR PROTEIN NARX-RELATED"/>
    <property type="match status" value="1"/>
</dbReference>
<feature type="transmembrane region" description="Helical" evidence="9">
    <location>
        <begin position="32"/>
        <end position="52"/>
    </location>
</feature>
<evidence type="ECO:0000256" key="3">
    <source>
        <dbReference type="ARBA" id="ARBA00022553"/>
    </source>
</evidence>
<evidence type="ECO:0000259" key="10">
    <source>
        <dbReference type="Pfam" id="PF07730"/>
    </source>
</evidence>
<comment type="caution">
    <text evidence="11">The sequence shown here is derived from an EMBL/GenBank/DDBJ whole genome shotgun (WGS) entry which is preliminary data.</text>
</comment>
<keyword evidence="6 11" id="KW-0418">Kinase</keyword>
<evidence type="ECO:0000313" key="12">
    <source>
        <dbReference type="Proteomes" id="UP000419138"/>
    </source>
</evidence>
<dbReference type="InterPro" id="IPR036890">
    <property type="entry name" value="HATPase_C_sf"/>
</dbReference>
<keyword evidence="3" id="KW-0597">Phosphoprotein</keyword>
<feature type="transmembrane region" description="Helical" evidence="9">
    <location>
        <begin position="6"/>
        <end position="25"/>
    </location>
</feature>
<dbReference type="PANTHER" id="PTHR24421:SF10">
    <property type="entry name" value="NITRATE_NITRITE SENSOR PROTEIN NARQ"/>
    <property type="match status" value="1"/>
</dbReference>
<keyword evidence="8" id="KW-0902">Two-component regulatory system</keyword>
<organism evidence="11 12">
    <name type="scientific">Streptomyces jumonjinensis</name>
    <dbReference type="NCBI Taxonomy" id="1945"/>
    <lineage>
        <taxon>Bacteria</taxon>
        <taxon>Bacillati</taxon>
        <taxon>Actinomycetota</taxon>
        <taxon>Actinomycetes</taxon>
        <taxon>Kitasatosporales</taxon>
        <taxon>Streptomycetaceae</taxon>
        <taxon>Streptomyces</taxon>
    </lineage>
</organism>
<accession>A0A646KG49</accession>
<keyword evidence="12" id="KW-1185">Reference proteome</keyword>
<proteinExistence type="predicted"/>
<evidence type="ECO:0000256" key="6">
    <source>
        <dbReference type="ARBA" id="ARBA00022777"/>
    </source>
</evidence>
<keyword evidence="9" id="KW-0472">Membrane</keyword>
<gene>
    <name evidence="11" type="ORF">FF041_13470</name>
</gene>
<dbReference type="InterPro" id="IPR050482">
    <property type="entry name" value="Sensor_HK_TwoCompSys"/>
</dbReference>
<evidence type="ECO:0000256" key="8">
    <source>
        <dbReference type="ARBA" id="ARBA00023012"/>
    </source>
</evidence>
<dbReference type="Pfam" id="PF07730">
    <property type="entry name" value="HisKA_3"/>
    <property type="match status" value="1"/>
</dbReference>